<accession>A0A0K1Q6N5</accession>
<protein>
    <submittedName>
        <fullName evidence="1">Uncharacterized protein</fullName>
    </submittedName>
</protein>
<dbReference type="Proteomes" id="UP000064967">
    <property type="component" value="Chromosome"/>
</dbReference>
<sequence length="50" mass="5599">MGSLVEVRLVALGMSMRSIEAVVAAAKRVRWLRADLFDGREHASWTEVRA</sequence>
<name>A0A0K1Q6N5_9BACT</name>
<dbReference type="KEGG" id="llu:AKJ09_08061"/>
<keyword evidence="2" id="KW-1185">Reference proteome</keyword>
<reference evidence="1 2" key="1">
    <citation type="submission" date="2015-08" db="EMBL/GenBank/DDBJ databases">
        <authorList>
            <person name="Babu N.S."/>
            <person name="Beckwith C.J."/>
            <person name="Beseler K.G."/>
            <person name="Brison A."/>
            <person name="Carone J.V."/>
            <person name="Caskin T.P."/>
            <person name="Diamond M."/>
            <person name="Durham M.E."/>
            <person name="Foxe J.M."/>
            <person name="Go M."/>
            <person name="Henderson B.A."/>
            <person name="Jones I.B."/>
            <person name="McGettigan J.A."/>
            <person name="Micheletti S.J."/>
            <person name="Nasrallah M.E."/>
            <person name="Ortiz D."/>
            <person name="Piller C.R."/>
            <person name="Privatt S.R."/>
            <person name="Schneider S.L."/>
            <person name="Sharp S."/>
            <person name="Smith T.C."/>
            <person name="Stanton J.D."/>
            <person name="Ullery H.E."/>
            <person name="Wilson R.J."/>
            <person name="Serrano M.G."/>
            <person name="Buck G."/>
            <person name="Lee V."/>
            <person name="Wang Y."/>
            <person name="Carvalho R."/>
            <person name="Voegtly L."/>
            <person name="Shi R."/>
            <person name="Duckworth R."/>
            <person name="Johnson A."/>
            <person name="Loviza R."/>
            <person name="Walstead R."/>
            <person name="Shah Z."/>
            <person name="Kiflezghi M."/>
            <person name="Wade K."/>
            <person name="Ball S.L."/>
            <person name="Bradley K.W."/>
            <person name="Asai D.J."/>
            <person name="Bowman C.A."/>
            <person name="Russell D.A."/>
            <person name="Pope W.H."/>
            <person name="Jacobs-Sera D."/>
            <person name="Hendrix R.W."/>
            <person name="Hatfull G.F."/>
        </authorList>
    </citation>
    <scope>NUCLEOTIDE SEQUENCE [LARGE SCALE GENOMIC DNA]</scope>
    <source>
        <strain evidence="1 2">DSM 27648</strain>
    </source>
</reference>
<evidence type="ECO:0000313" key="2">
    <source>
        <dbReference type="Proteomes" id="UP000064967"/>
    </source>
</evidence>
<gene>
    <name evidence="1" type="ORF">AKJ09_08061</name>
</gene>
<organism evidence="1 2">
    <name type="scientific">Labilithrix luteola</name>
    <dbReference type="NCBI Taxonomy" id="1391654"/>
    <lineage>
        <taxon>Bacteria</taxon>
        <taxon>Pseudomonadati</taxon>
        <taxon>Myxococcota</taxon>
        <taxon>Polyangia</taxon>
        <taxon>Polyangiales</taxon>
        <taxon>Labilitrichaceae</taxon>
        <taxon>Labilithrix</taxon>
    </lineage>
</organism>
<dbReference type="AlphaFoldDB" id="A0A0K1Q6N5"/>
<evidence type="ECO:0000313" key="1">
    <source>
        <dbReference type="EMBL" id="AKV01398.1"/>
    </source>
</evidence>
<proteinExistence type="predicted"/>
<dbReference type="EMBL" id="CP012333">
    <property type="protein sequence ID" value="AKV01398.1"/>
    <property type="molecule type" value="Genomic_DNA"/>
</dbReference>